<evidence type="ECO:0000256" key="2">
    <source>
        <dbReference type="SAM" id="MobiDB-lite"/>
    </source>
</evidence>
<protein>
    <submittedName>
        <fullName evidence="4">Tropinone reductase 1</fullName>
    </submittedName>
</protein>
<organism evidence="4 5">
    <name type="scientific">Symbiodinium microadriaticum</name>
    <name type="common">Dinoflagellate</name>
    <name type="synonym">Zooxanthella microadriatica</name>
    <dbReference type="NCBI Taxonomy" id="2951"/>
    <lineage>
        <taxon>Eukaryota</taxon>
        <taxon>Sar</taxon>
        <taxon>Alveolata</taxon>
        <taxon>Dinophyceae</taxon>
        <taxon>Suessiales</taxon>
        <taxon>Symbiodiniaceae</taxon>
        <taxon>Symbiodinium</taxon>
    </lineage>
</organism>
<proteinExistence type="predicted"/>
<dbReference type="InterPro" id="IPR036291">
    <property type="entry name" value="NAD(P)-bd_dom_sf"/>
</dbReference>
<dbReference type="Proteomes" id="UP000186817">
    <property type="component" value="Unassembled WGS sequence"/>
</dbReference>
<feature type="domain" description="Ketoreductase" evidence="3">
    <location>
        <begin position="13"/>
        <end position="195"/>
    </location>
</feature>
<dbReference type="PANTHER" id="PTHR42898:SF6">
    <property type="entry name" value="NADP-DEPENDENT MANNITOL DEHYDROGENASE"/>
    <property type="match status" value="1"/>
</dbReference>
<dbReference type="SUPFAM" id="SSF51735">
    <property type="entry name" value="NAD(P)-binding Rossmann-fold domains"/>
    <property type="match status" value="1"/>
</dbReference>
<dbReference type="InterPro" id="IPR002347">
    <property type="entry name" value="SDR_fam"/>
</dbReference>
<keyword evidence="1" id="KW-0560">Oxidoreductase</keyword>
<dbReference type="OrthoDB" id="1393670at2759"/>
<evidence type="ECO:0000313" key="4">
    <source>
        <dbReference type="EMBL" id="OLQ05456.1"/>
    </source>
</evidence>
<dbReference type="PROSITE" id="PS00061">
    <property type="entry name" value="ADH_SHORT"/>
    <property type="match status" value="1"/>
</dbReference>
<accession>A0A1Q9EDE0</accession>
<dbReference type="GO" id="GO:0016491">
    <property type="term" value="F:oxidoreductase activity"/>
    <property type="evidence" value="ECO:0007669"/>
    <property type="project" value="UniProtKB-KW"/>
</dbReference>
<keyword evidence="5" id="KW-1185">Reference proteome</keyword>
<dbReference type="FunFam" id="3.40.50.720:FF:000084">
    <property type="entry name" value="Short-chain dehydrogenase reductase"/>
    <property type="match status" value="1"/>
</dbReference>
<comment type="caution">
    <text evidence="4">The sequence shown here is derived from an EMBL/GenBank/DDBJ whole genome shotgun (WGS) entry which is preliminary data.</text>
</comment>
<dbReference type="PANTHER" id="PTHR42898">
    <property type="entry name" value="TROPINONE REDUCTASE"/>
    <property type="match status" value="1"/>
</dbReference>
<dbReference type="EMBL" id="LSRX01000185">
    <property type="protein sequence ID" value="OLQ05456.1"/>
    <property type="molecule type" value="Genomic_DNA"/>
</dbReference>
<evidence type="ECO:0000313" key="5">
    <source>
        <dbReference type="Proteomes" id="UP000186817"/>
    </source>
</evidence>
<dbReference type="SMART" id="SM00822">
    <property type="entry name" value="PKS_KR"/>
    <property type="match status" value="1"/>
</dbReference>
<dbReference type="PRINTS" id="PR00081">
    <property type="entry name" value="GDHRDH"/>
</dbReference>
<dbReference type="PRINTS" id="PR00080">
    <property type="entry name" value="SDRFAMILY"/>
</dbReference>
<dbReference type="AlphaFoldDB" id="A0A1Q9EDE0"/>
<evidence type="ECO:0000256" key="1">
    <source>
        <dbReference type="ARBA" id="ARBA00023002"/>
    </source>
</evidence>
<reference evidence="4 5" key="1">
    <citation type="submission" date="2016-02" db="EMBL/GenBank/DDBJ databases">
        <title>Genome analysis of coral dinoflagellate symbionts highlights evolutionary adaptations to a symbiotic lifestyle.</title>
        <authorList>
            <person name="Aranda M."/>
            <person name="Li Y."/>
            <person name="Liew Y.J."/>
            <person name="Baumgarten S."/>
            <person name="Simakov O."/>
            <person name="Wilson M."/>
            <person name="Piel J."/>
            <person name="Ashoor H."/>
            <person name="Bougouffa S."/>
            <person name="Bajic V.B."/>
            <person name="Ryu T."/>
            <person name="Ravasi T."/>
            <person name="Bayer T."/>
            <person name="Micklem G."/>
            <person name="Kim H."/>
            <person name="Bhak J."/>
            <person name="Lajeunesse T.C."/>
            <person name="Voolstra C.R."/>
        </authorList>
    </citation>
    <scope>NUCLEOTIDE SEQUENCE [LARGE SCALE GENOMIC DNA]</scope>
    <source>
        <strain evidence="4 5">CCMP2467</strain>
    </source>
</reference>
<evidence type="ECO:0000259" key="3">
    <source>
        <dbReference type="SMART" id="SM00822"/>
    </source>
</evidence>
<dbReference type="InterPro" id="IPR045000">
    <property type="entry name" value="TR"/>
</dbReference>
<feature type="compositionally biased region" description="Basic and acidic residues" evidence="2">
    <location>
        <begin position="423"/>
        <end position="436"/>
    </location>
</feature>
<sequence length="474" mass="51558">MASSRWSLEGFKAVVTGSTKGLGFAVAKEMLQLGAEVVIVSRKSAEVEETCASLTALMKRSIPGIAADISTKEGREALVAYVQELWGGSLDGLVNNVGTNVRKPIHEATEEEYHTMMRTNIDSCWFLCKMFKPMLERSSRASVVNISSAAGVRSTGTGSVYAMTKAAVAHLACSLACEWGPLGIRVNCVCPWMARTPLLEEAVRQNPQQLEDVKKVTPLARLGEPEDTACTVAFLCMPAAAYITGQVISVDGGIYAQGQAGVSEMTAHKEDATAKPVEEVPPAAAAAESSEGPSKKVYLAGLLYIEVFCRAPTGQKLLTQRGRLFNNRTELAAHVKKIQDNLFIFHLLLHHPKASSNSGAVEKMVKPISHFRYGIYDKFKNKCFISVGADGLPALFPPFRCPFDTLRILLTYGMEVIYPKDGAGKAGEEKPPEPRAFEPQAGDDTSCDDPTLQKMSDITKLPAKTNYHRREKRI</sequence>
<name>A0A1Q9EDE0_SYMMI</name>
<dbReference type="Gene3D" id="3.40.50.720">
    <property type="entry name" value="NAD(P)-binding Rossmann-like Domain"/>
    <property type="match status" value="1"/>
</dbReference>
<dbReference type="Pfam" id="PF13561">
    <property type="entry name" value="adh_short_C2"/>
    <property type="match status" value="1"/>
</dbReference>
<feature type="region of interest" description="Disordered" evidence="2">
    <location>
        <begin position="423"/>
        <end position="474"/>
    </location>
</feature>
<gene>
    <name evidence="4" type="primary">TR1</name>
    <name evidence="4" type="ORF">AK812_SmicGene11360</name>
</gene>
<dbReference type="InterPro" id="IPR020904">
    <property type="entry name" value="Sc_DH/Rdtase_CS"/>
</dbReference>
<dbReference type="InterPro" id="IPR057326">
    <property type="entry name" value="KR_dom"/>
</dbReference>